<dbReference type="PANTHER" id="PTHR12461">
    <property type="entry name" value="HYPOXIA-INDUCIBLE FACTOR 1 ALPHA INHIBITOR-RELATED"/>
    <property type="match status" value="1"/>
</dbReference>
<keyword evidence="3" id="KW-1185">Reference proteome</keyword>
<reference evidence="2" key="1">
    <citation type="journal article" date="2020" name="Stud. Mycol.">
        <title>101 Dothideomycetes genomes: a test case for predicting lifestyles and emergence of pathogens.</title>
        <authorList>
            <person name="Haridas S."/>
            <person name="Albert R."/>
            <person name="Binder M."/>
            <person name="Bloem J."/>
            <person name="Labutti K."/>
            <person name="Salamov A."/>
            <person name="Andreopoulos B."/>
            <person name="Baker S."/>
            <person name="Barry K."/>
            <person name="Bills G."/>
            <person name="Bluhm B."/>
            <person name="Cannon C."/>
            <person name="Castanera R."/>
            <person name="Culley D."/>
            <person name="Daum C."/>
            <person name="Ezra D."/>
            <person name="Gonzalez J."/>
            <person name="Henrissat B."/>
            <person name="Kuo A."/>
            <person name="Liang C."/>
            <person name="Lipzen A."/>
            <person name="Lutzoni F."/>
            <person name="Magnuson J."/>
            <person name="Mondo S."/>
            <person name="Nolan M."/>
            <person name="Ohm R."/>
            <person name="Pangilinan J."/>
            <person name="Park H.-J."/>
            <person name="Ramirez L."/>
            <person name="Alfaro M."/>
            <person name="Sun H."/>
            <person name="Tritt A."/>
            <person name="Yoshinaga Y."/>
            <person name="Zwiers L.-H."/>
            <person name="Turgeon B."/>
            <person name="Goodwin S."/>
            <person name="Spatafora J."/>
            <person name="Crous P."/>
            <person name="Grigoriev I."/>
        </authorList>
    </citation>
    <scope>NUCLEOTIDE SEQUENCE</scope>
    <source>
        <strain evidence="2">CBS 123094</strain>
    </source>
</reference>
<dbReference type="EMBL" id="ML977575">
    <property type="protein sequence ID" value="KAF2002948.1"/>
    <property type="molecule type" value="Genomic_DNA"/>
</dbReference>
<name>A0A6A5WPI4_9PLEO</name>
<organism evidence="2 3">
    <name type="scientific">Amniculicola lignicola CBS 123094</name>
    <dbReference type="NCBI Taxonomy" id="1392246"/>
    <lineage>
        <taxon>Eukaryota</taxon>
        <taxon>Fungi</taxon>
        <taxon>Dikarya</taxon>
        <taxon>Ascomycota</taxon>
        <taxon>Pezizomycotina</taxon>
        <taxon>Dothideomycetes</taxon>
        <taxon>Pleosporomycetidae</taxon>
        <taxon>Pleosporales</taxon>
        <taxon>Amniculicolaceae</taxon>
        <taxon>Amniculicola</taxon>
    </lineage>
</organism>
<dbReference type="InterPro" id="IPR003347">
    <property type="entry name" value="JmjC_dom"/>
</dbReference>
<evidence type="ECO:0000259" key="1">
    <source>
        <dbReference type="PROSITE" id="PS51184"/>
    </source>
</evidence>
<dbReference type="SMART" id="SM00558">
    <property type="entry name" value="JmjC"/>
    <property type="match status" value="1"/>
</dbReference>
<dbReference type="InterPro" id="IPR041667">
    <property type="entry name" value="Cupin_8"/>
</dbReference>
<dbReference type="AlphaFoldDB" id="A0A6A5WPI4"/>
<dbReference type="SUPFAM" id="SSF51197">
    <property type="entry name" value="Clavaminate synthase-like"/>
    <property type="match status" value="1"/>
</dbReference>
<dbReference type="PROSITE" id="PS51184">
    <property type="entry name" value="JMJC"/>
    <property type="match status" value="1"/>
</dbReference>
<sequence length="315" mass="35898">MPPFPSHRLLKGSTFVPCESLKNARFIPVTWSHPRQLEGGNVDAPNLEKPWALASYALERIPACRRWFEPSAVESAKENHILSQRLNISYLKPFGEIMVPIEAMRTPKYPTKADVMTGRDQASSSEETFDRISAPLNLLLAYLTPPYEVNVRLYLAQFPLADLPRPLRDDLPTPSIINHIGKGDIYNSSLWMGLSPTYTSLHKDPNDNFFVQLAGRKTVRLIEPTEGRTMYDRVMRKLNRRGSSAMRGEEMMVGAEKEAFETAVWDDGAEEWKHVRGWEAKVKATDALFIPKGWWHSVRGEGEGEVNVSANWWFR</sequence>
<dbReference type="PANTHER" id="PTHR12461:SF105">
    <property type="entry name" value="HYPOXIA-INDUCIBLE FACTOR 1-ALPHA INHIBITOR"/>
    <property type="match status" value="1"/>
</dbReference>
<dbReference type="Pfam" id="PF13621">
    <property type="entry name" value="Cupin_8"/>
    <property type="match status" value="1"/>
</dbReference>
<dbReference type="OrthoDB" id="263283at2759"/>
<dbReference type="Gene3D" id="2.60.120.650">
    <property type="entry name" value="Cupin"/>
    <property type="match status" value="1"/>
</dbReference>
<protein>
    <submittedName>
        <fullName evidence="2">Clavaminate synthase-like protein</fullName>
    </submittedName>
</protein>
<accession>A0A6A5WPI4</accession>
<gene>
    <name evidence="2" type="ORF">P154DRAFT_573757</name>
</gene>
<feature type="domain" description="JmjC" evidence="1">
    <location>
        <begin position="152"/>
        <end position="315"/>
    </location>
</feature>
<evidence type="ECO:0000313" key="2">
    <source>
        <dbReference type="EMBL" id="KAF2002948.1"/>
    </source>
</evidence>
<proteinExistence type="predicted"/>
<dbReference type="Proteomes" id="UP000799779">
    <property type="component" value="Unassembled WGS sequence"/>
</dbReference>
<evidence type="ECO:0000313" key="3">
    <source>
        <dbReference type="Proteomes" id="UP000799779"/>
    </source>
</evidence>